<dbReference type="InterPro" id="IPR050108">
    <property type="entry name" value="CDK"/>
</dbReference>
<dbReference type="OMA" id="SHNIFHR"/>
<comment type="similarity">
    <text evidence="2">Belongs to the protein kinase superfamily. CMGC Ser/Thr protein kinase family. CDC2/CDKX subfamily.</text>
</comment>
<protein>
    <submittedName>
        <fullName evidence="12">Cyclin-dependent kinase C-2</fullName>
    </submittedName>
</protein>
<keyword evidence="8" id="KW-0539">Nucleus</keyword>
<dbReference type="EMBL" id="KB909614">
    <property type="protein sequence ID" value="EOB11868.1"/>
    <property type="molecule type" value="Genomic_DNA"/>
</dbReference>
<evidence type="ECO:0000259" key="11">
    <source>
        <dbReference type="PROSITE" id="PS50011"/>
    </source>
</evidence>
<dbReference type="Proteomes" id="UP000016927">
    <property type="component" value="Unassembled WGS sequence"/>
</dbReference>
<dbReference type="PANTHER" id="PTHR24056:SF233">
    <property type="entry name" value="CYCLIN-DEPENDENT KINASE 9"/>
    <property type="match status" value="1"/>
</dbReference>
<dbReference type="GO" id="GO:0005524">
    <property type="term" value="F:ATP binding"/>
    <property type="evidence" value="ECO:0007669"/>
    <property type="project" value="UniProtKB-UniRule"/>
</dbReference>
<comment type="subcellular location">
    <subcellularLocation>
        <location evidence="1">Nucleus</location>
    </subcellularLocation>
</comment>
<evidence type="ECO:0000256" key="8">
    <source>
        <dbReference type="ARBA" id="ARBA00023242"/>
    </source>
</evidence>
<dbReference type="Gene3D" id="3.30.200.20">
    <property type="entry name" value="Phosphorylase Kinase, domain 1"/>
    <property type="match status" value="1"/>
</dbReference>
<keyword evidence="13" id="KW-1185">Reference proteome</keyword>
<dbReference type="Gene3D" id="1.10.510.10">
    <property type="entry name" value="Transferase(Phosphotransferase) domain 1"/>
    <property type="match status" value="1"/>
</dbReference>
<evidence type="ECO:0000256" key="9">
    <source>
        <dbReference type="PROSITE-ProRule" id="PRU10141"/>
    </source>
</evidence>
<dbReference type="FunFam" id="1.10.510.10:FF:000624">
    <property type="entry name" value="Mitogen-activated protein kinase"/>
    <property type="match status" value="1"/>
</dbReference>
<evidence type="ECO:0000313" key="13">
    <source>
        <dbReference type="Proteomes" id="UP000016927"/>
    </source>
</evidence>
<dbReference type="STRING" id="578461.R0MGK2"/>
<dbReference type="VEuPathDB" id="MicrosporidiaDB:NBO_707g0002"/>
<evidence type="ECO:0000313" key="12">
    <source>
        <dbReference type="EMBL" id="EOB11868.1"/>
    </source>
</evidence>
<evidence type="ECO:0000256" key="5">
    <source>
        <dbReference type="ARBA" id="ARBA00022741"/>
    </source>
</evidence>
<feature type="binding site" evidence="9">
    <location>
        <position position="44"/>
    </location>
    <ligand>
        <name>ATP</name>
        <dbReference type="ChEBI" id="CHEBI:30616"/>
    </ligand>
</feature>
<dbReference type="InterPro" id="IPR000719">
    <property type="entry name" value="Prot_kinase_dom"/>
</dbReference>
<keyword evidence="6 12" id="KW-0418">Kinase</keyword>
<dbReference type="InterPro" id="IPR008271">
    <property type="entry name" value="Ser/Thr_kinase_AS"/>
</dbReference>
<dbReference type="PANTHER" id="PTHR24056">
    <property type="entry name" value="CELL DIVISION PROTEIN KINASE"/>
    <property type="match status" value="1"/>
</dbReference>
<dbReference type="SMART" id="SM00220">
    <property type="entry name" value="S_TKc"/>
    <property type="match status" value="1"/>
</dbReference>
<dbReference type="AlphaFoldDB" id="R0MGK2"/>
<feature type="domain" description="Protein kinase" evidence="11">
    <location>
        <begin position="16"/>
        <end position="290"/>
    </location>
</feature>
<dbReference type="Pfam" id="PF00069">
    <property type="entry name" value="Pkinase"/>
    <property type="match status" value="1"/>
</dbReference>
<dbReference type="PROSITE" id="PS50011">
    <property type="entry name" value="PROTEIN_KINASE_DOM"/>
    <property type="match status" value="1"/>
</dbReference>
<dbReference type="PROSITE" id="PS00108">
    <property type="entry name" value="PROTEIN_KINASE_ST"/>
    <property type="match status" value="1"/>
</dbReference>
<evidence type="ECO:0000256" key="10">
    <source>
        <dbReference type="RuleBase" id="RU000304"/>
    </source>
</evidence>
<dbReference type="GO" id="GO:0005634">
    <property type="term" value="C:nucleus"/>
    <property type="evidence" value="ECO:0007669"/>
    <property type="project" value="UniProtKB-SubCell"/>
</dbReference>
<proteinExistence type="inferred from homology"/>
<dbReference type="InterPro" id="IPR017441">
    <property type="entry name" value="Protein_kinase_ATP_BS"/>
</dbReference>
<keyword evidence="4" id="KW-0808">Transferase</keyword>
<name>R0MGK2_NOSB1</name>
<dbReference type="InterPro" id="IPR011009">
    <property type="entry name" value="Kinase-like_dom_sf"/>
</dbReference>
<evidence type="ECO:0000256" key="2">
    <source>
        <dbReference type="ARBA" id="ARBA00006485"/>
    </source>
</evidence>
<evidence type="ECO:0000256" key="3">
    <source>
        <dbReference type="ARBA" id="ARBA00022527"/>
    </source>
</evidence>
<evidence type="ECO:0000256" key="7">
    <source>
        <dbReference type="ARBA" id="ARBA00022840"/>
    </source>
</evidence>
<keyword evidence="5 9" id="KW-0547">Nucleotide-binding</keyword>
<organism evidence="12 13">
    <name type="scientific">Nosema bombycis (strain CQ1 / CVCC 102059)</name>
    <name type="common">Microsporidian parasite</name>
    <name type="synonym">Pebrine of silkworm</name>
    <dbReference type="NCBI Taxonomy" id="578461"/>
    <lineage>
        <taxon>Eukaryota</taxon>
        <taxon>Fungi</taxon>
        <taxon>Fungi incertae sedis</taxon>
        <taxon>Microsporidia</taxon>
        <taxon>Nosematidae</taxon>
        <taxon>Nosema</taxon>
    </lineage>
</organism>
<evidence type="ECO:0000256" key="4">
    <source>
        <dbReference type="ARBA" id="ARBA00022679"/>
    </source>
</evidence>
<dbReference type="GO" id="GO:0004693">
    <property type="term" value="F:cyclin-dependent protein serine/threonine kinase activity"/>
    <property type="evidence" value="ECO:0007669"/>
    <property type="project" value="TreeGrafter"/>
</dbReference>
<reference evidence="12 13" key="1">
    <citation type="journal article" date="2013" name="BMC Genomics">
        <title>Comparative genomics of parasitic silkworm microsporidia reveal an association between genome expansion and host adaptation.</title>
        <authorList>
            <person name="Pan G."/>
            <person name="Xu J."/>
            <person name="Li T."/>
            <person name="Xia Q."/>
            <person name="Liu S.L."/>
            <person name="Zhang G."/>
            <person name="Li S."/>
            <person name="Li C."/>
            <person name="Liu H."/>
            <person name="Yang L."/>
            <person name="Liu T."/>
            <person name="Zhang X."/>
            <person name="Wu Z."/>
            <person name="Fan W."/>
            <person name="Dang X."/>
            <person name="Xiang H."/>
            <person name="Tao M."/>
            <person name="Li Y."/>
            <person name="Hu J."/>
            <person name="Li Z."/>
            <person name="Lin L."/>
            <person name="Luo J."/>
            <person name="Geng L."/>
            <person name="Wang L."/>
            <person name="Long M."/>
            <person name="Wan Y."/>
            <person name="He N."/>
            <person name="Zhang Z."/>
            <person name="Lu C."/>
            <person name="Keeling P.J."/>
            <person name="Wang J."/>
            <person name="Xiang Z."/>
            <person name="Zhou Z."/>
        </authorList>
    </citation>
    <scope>NUCLEOTIDE SEQUENCE [LARGE SCALE GENOMIC DNA]</scope>
    <source>
        <strain evidence="13">CQ1 / CVCC 102059</strain>
    </source>
</reference>
<dbReference type="PROSITE" id="PS00107">
    <property type="entry name" value="PROTEIN_KINASE_ATP"/>
    <property type="match status" value="1"/>
</dbReference>
<evidence type="ECO:0000256" key="1">
    <source>
        <dbReference type="ARBA" id="ARBA00004123"/>
    </source>
</evidence>
<gene>
    <name evidence="12" type="primary">CDKC2</name>
    <name evidence="12" type="ORF">NBO_707g0002</name>
</gene>
<keyword evidence="7 9" id="KW-0067">ATP-binding</keyword>
<dbReference type="HOGENOM" id="CLU_000288_181_1_1"/>
<evidence type="ECO:0000256" key="6">
    <source>
        <dbReference type="ARBA" id="ARBA00022777"/>
    </source>
</evidence>
<dbReference type="OrthoDB" id="28397at2759"/>
<accession>R0MGK2</accession>
<dbReference type="SUPFAM" id="SSF56112">
    <property type="entry name" value="Protein kinase-like (PK-like)"/>
    <property type="match status" value="1"/>
</dbReference>
<sequence>MEDKKNEKFSFVTLRYELIGELGGGTFGKVYKGIKDNRDYAIKKLYRHDNGIQLTTIREIKSLRNVYHENIINLLEINVHEDDIYLVFPYFRFDLTKYLSKNIPNRFETVHIINQIVEGLAYLHKKDILHRDLKPANILMDFNLNVKIADFGMARNMSQTGMYSPGVVTLWYRAPELILGEKKYGTQIDVWSVGCIAAEILLGYPLFQGNSELKMLESIIYICGTINQRTWPSIHEISGLSSFNLPQSPRNLRKVLKSAYSEIVDIIDKILVVDPNQRICLEEVLDQKIFKSHDKEFINKIGMRYNERNYGE</sequence>
<keyword evidence="3 10" id="KW-0723">Serine/threonine-protein kinase</keyword>